<dbReference type="AlphaFoldDB" id="A0A1T5GTJ7"/>
<dbReference type="GO" id="GO:0003677">
    <property type="term" value="F:DNA binding"/>
    <property type="evidence" value="ECO:0007669"/>
    <property type="project" value="InterPro"/>
</dbReference>
<keyword evidence="4" id="KW-1185">Reference proteome</keyword>
<dbReference type="GO" id="GO:0004803">
    <property type="term" value="F:transposase activity"/>
    <property type="evidence" value="ECO:0007669"/>
    <property type="project" value="InterPro"/>
</dbReference>
<dbReference type="Proteomes" id="UP000190044">
    <property type="component" value="Unassembled WGS sequence"/>
</dbReference>
<evidence type="ECO:0000313" key="3">
    <source>
        <dbReference type="EMBL" id="SKC11743.1"/>
    </source>
</evidence>
<evidence type="ECO:0000313" key="4">
    <source>
        <dbReference type="Proteomes" id="UP000190044"/>
    </source>
</evidence>
<dbReference type="NCBIfam" id="NF033564">
    <property type="entry name" value="transpos_ISAs1"/>
    <property type="match status" value="1"/>
</dbReference>
<name>A0A1T5GTJ7_9SPHN</name>
<feature type="domain" description="Transposase IS4-like" evidence="1">
    <location>
        <begin position="108"/>
        <end position="350"/>
    </location>
</feature>
<gene>
    <name evidence="3" type="ORF">SAMN06295937_11071</name>
</gene>
<accession>A0A1T5GTJ7</accession>
<dbReference type="Pfam" id="PF01609">
    <property type="entry name" value="DDE_Tnp_1"/>
    <property type="match status" value="1"/>
</dbReference>
<dbReference type="InterPro" id="IPR047647">
    <property type="entry name" value="ISAs1_transpos"/>
</dbReference>
<dbReference type="PANTHER" id="PTHR30298">
    <property type="entry name" value="H REPEAT-ASSOCIATED PREDICTED TRANSPOSASE"/>
    <property type="match status" value="1"/>
</dbReference>
<evidence type="ECO:0000259" key="2">
    <source>
        <dbReference type="Pfam" id="PF13808"/>
    </source>
</evidence>
<dbReference type="InterPro" id="IPR051698">
    <property type="entry name" value="Transposase_11-like"/>
</dbReference>
<dbReference type="GO" id="GO:0006313">
    <property type="term" value="P:DNA transposition"/>
    <property type="evidence" value="ECO:0007669"/>
    <property type="project" value="InterPro"/>
</dbReference>
<dbReference type="InterPro" id="IPR002559">
    <property type="entry name" value="Transposase_11"/>
</dbReference>
<evidence type="ECO:0000259" key="1">
    <source>
        <dbReference type="Pfam" id="PF01609"/>
    </source>
</evidence>
<proteinExistence type="predicted"/>
<feature type="non-terminal residue" evidence="3">
    <location>
        <position position="1"/>
    </location>
</feature>
<protein>
    <submittedName>
        <fullName evidence="3">Predicted transposase YbfD/YdcC associated with H repeats</fullName>
    </submittedName>
</protein>
<dbReference type="InterPro" id="IPR032806">
    <property type="entry name" value="YbfD_N"/>
</dbReference>
<sequence length="385" mass="44393">HIWKGHLMVGTVSLLDHFSALKDPRQQWRVIYPLREILLLVLSATLSGMEDFVEIRLWGKQRLDFLRRFLPFERGIPAHDTLNDVMNAIDEELFKSCFASWVETLREQDPDIIAIDGKTSRRSHDRGRGRDPLHMVSAWATRQRLVLGQEAIEHKSNEIVAIPRLLERLELKGALVTIDAMGTQSEIAEKIVAKGGDYLLALKANRPATHKDVVRFFADPPADQISKPFETVEKDHGRLETRRHVVCHEVDWLFSDRRYPDEPRFPHLAMIAMVETEVERHGRLEQERRYYLSSAKLDAKSFAAAVRAHWGIENRLHWVLDVVFHDDLARLRTGSGPQNMAVVKHMAMNLVRAQDDKHSLKVRRKLANLNPDYLQKLLTKDTALT</sequence>
<organism evidence="3 4">
    <name type="scientific">Sphingopyxis flava</name>
    <dbReference type="NCBI Taxonomy" id="1507287"/>
    <lineage>
        <taxon>Bacteria</taxon>
        <taxon>Pseudomonadati</taxon>
        <taxon>Pseudomonadota</taxon>
        <taxon>Alphaproteobacteria</taxon>
        <taxon>Sphingomonadales</taxon>
        <taxon>Sphingomonadaceae</taxon>
        <taxon>Sphingopyxis</taxon>
    </lineage>
</organism>
<dbReference type="EMBL" id="FUYP01000107">
    <property type="protein sequence ID" value="SKC11743.1"/>
    <property type="molecule type" value="Genomic_DNA"/>
</dbReference>
<feature type="domain" description="H repeat-associated protein N-terminal" evidence="2">
    <location>
        <begin position="15"/>
        <end position="102"/>
    </location>
</feature>
<dbReference type="PANTHER" id="PTHR30298:SF0">
    <property type="entry name" value="PROTEIN YBFL-RELATED"/>
    <property type="match status" value="1"/>
</dbReference>
<dbReference type="Pfam" id="PF13808">
    <property type="entry name" value="DDE_Tnp_1_assoc"/>
    <property type="match status" value="1"/>
</dbReference>
<reference evidence="4" key="1">
    <citation type="submission" date="2017-02" db="EMBL/GenBank/DDBJ databases">
        <authorList>
            <person name="Varghese N."/>
            <person name="Submissions S."/>
        </authorList>
    </citation>
    <scope>NUCLEOTIDE SEQUENCE [LARGE SCALE GENOMIC DNA]</scope>
    <source>
        <strain evidence="4">R11H</strain>
    </source>
</reference>